<reference evidence="2 3" key="1">
    <citation type="submission" date="2023-01" db="EMBL/GenBank/DDBJ databases">
        <authorList>
            <person name="Kreplak J."/>
        </authorList>
    </citation>
    <scope>NUCLEOTIDE SEQUENCE [LARGE SCALE GENOMIC DNA]</scope>
</reference>
<accession>A0AAV0Z405</accession>
<evidence type="ECO:0000313" key="2">
    <source>
        <dbReference type="EMBL" id="CAI8591534.1"/>
    </source>
</evidence>
<keyword evidence="1" id="KW-0732">Signal</keyword>
<evidence type="ECO:0000313" key="3">
    <source>
        <dbReference type="Proteomes" id="UP001157006"/>
    </source>
</evidence>
<feature type="chain" id="PRO_5043482932" evidence="1">
    <location>
        <begin position="18"/>
        <end position="134"/>
    </location>
</feature>
<protein>
    <submittedName>
        <fullName evidence="2">Uncharacterized protein</fullName>
    </submittedName>
</protein>
<dbReference type="AlphaFoldDB" id="A0AAV0Z405"/>
<organism evidence="2 3">
    <name type="scientific">Vicia faba</name>
    <name type="common">Broad bean</name>
    <name type="synonym">Faba vulgaris</name>
    <dbReference type="NCBI Taxonomy" id="3906"/>
    <lineage>
        <taxon>Eukaryota</taxon>
        <taxon>Viridiplantae</taxon>
        <taxon>Streptophyta</taxon>
        <taxon>Embryophyta</taxon>
        <taxon>Tracheophyta</taxon>
        <taxon>Spermatophyta</taxon>
        <taxon>Magnoliopsida</taxon>
        <taxon>eudicotyledons</taxon>
        <taxon>Gunneridae</taxon>
        <taxon>Pentapetalae</taxon>
        <taxon>rosids</taxon>
        <taxon>fabids</taxon>
        <taxon>Fabales</taxon>
        <taxon>Fabaceae</taxon>
        <taxon>Papilionoideae</taxon>
        <taxon>50 kb inversion clade</taxon>
        <taxon>NPAAA clade</taxon>
        <taxon>Hologalegina</taxon>
        <taxon>IRL clade</taxon>
        <taxon>Fabeae</taxon>
        <taxon>Vicia</taxon>
    </lineage>
</organism>
<sequence>MLSYSVFILLILTPSHTNKVRLRIHHTRRLISKLVKWYANEEVDGEVTEMNCLPKCCRTRGEICICEHKVSDPPAIVDPSELDNYINDDDVQYTGFIGPNVEVNDPNIEVNEPNVDLNDEEVEVNEPNIEVNNE</sequence>
<feature type="signal peptide" evidence="1">
    <location>
        <begin position="1"/>
        <end position="17"/>
    </location>
</feature>
<keyword evidence="3" id="KW-1185">Reference proteome</keyword>
<evidence type="ECO:0000256" key="1">
    <source>
        <dbReference type="SAM" id="SignalP"/>
    </source>
</evidence>
<dbReference type="Proteomes" id="UP001157006">
    <property type="component" value="Chromosome 1L"/>
</dbReference>
<proteinExistence type="predicted"/>
<gene>
    <name evidence="2" type="ORF">VFH_I492080</name>
</gene>
<dbReference type="EMBL" id="OX451736">
    <property type="protein sequence ID" value="CAI8591534.1"/>
    <property type="molecule type" value="Genomic_DNA"/>
</dbReference>
<name>A0AAV0Z405_VICFA</name>